<comment type="caution">
    <text evidence="1">The sequence shown here is derived from an EMBL/GenBank/DDBJ whole genome shotgun (WGS) entry which is preliminary data.</text>
</comment>
<evidence type="ECO:0000313" key="2">
    <source>
        <dbReference type="Proteomes" id="UP000184550"/>
    </source>
</evidence>
<gene>
    <name evidence="1" type="ORF">PL8927_50159</name>
</gene>
<dbReference type="EMBL" id="CZCU02000124">
    <property type="protein sequence ID" value="VXD15700.1"/>
    <property type="molecule type" value="Genomic_DNA"/>
</dbReference>
<dbReference type="AlphaFoldDB" id="A0A7Z9DWY0"/>
<accession>A0A7Z9DWY0</accession>
<dbReference type="Proteomes" id="UP000184550">
    <property type="component" value="Unassembled WGS sequence"/>
</dbReference>
<evidence type="ECO:0000313" key="1">
    <source>
        <dbReference type="EMBL" id="VXD15700.1"/>
    </source>
</evidence>
<proteinExistence type="predicted"/>
<protein>
    <submittedName>
        <fullName evidence="1">Uncharacterized protein</fullName>
    </submittedName>
</protein>
<keyword evidence="2" id="KW-1185">Reference proteome</keyword>
<reference evidence="1" key="1">
    <citation type="submission" date="2019-10" db="EMBL/GenBank/DDBJ databases">
        <authorList>
            <consortium name="Genoscope - CEA"/>
            <person name="William W."/>
        </authorList>
    </citation>
    <scope>NUCLEOTIDE SEQUENCE [LARGE SCALE GENOMIC DNA]</scope>
    <source>
        <strain evidence="1">BBR_PRJEB10992</strain>
    </source>
</reference>
<name>A0A7Z9DWY0_9CYAN</name>
<organism evidence="1 2">
    <name type="scientific">Planktothrix serta PCC 8927</name>
    <dbReference type="NCBI Taxonomy" id="671068"/>
    <lineage>
        <taxon>Bacteria</taxon>
        <taxon>Bacillati</taxon>
        <taxon>Cyanobacteriota</taxon>
        <taxon>Cyanophyceae</taxon>
        <taxon>Oscillatoriophycideae</taxon>
        <taxon>Oscillatoriales</taxon>
        <taxon>Microcoleaceae</taxon>
        <taxon>Planktothrix</taxon>
    </lineage>
</organism>
<sequence>MQGKWGLTQPTIDQRKNANTIKYYNLFRTAISEIKRCQGGYILDITDQISI</sequence>